<evidence type="ECO:0000313" key="5">
    <source>
        <dbReference type="EMBL" id="MFC5462626.1"/>
    </source>
</evidence>
<dbReference type="PANTHER" id="PTHR43118:SF1">
    <property type="entry name" value="RHAMNOGALACTURONAN LYASE (EUROFUNG)"/>
    <property type="match status" value="1"/>
</dbReference>
<evidence type="ECO:0000259" key="4">
    <source>
        <dbReference type="Pfam" id="PF21348"/>
    </source>
</evidence>
<dbReference type="RefSeq" id="WP_379786119.1">
    <property type="nucleotide sequence ID" value="NZ_JBHSMU010000018.1"/>
</dbReference>
<dbReference type="InterPro" id="IPR034641">
    <property type="entry name" value="RGL11"/>
</dbReference>
<feature type="compositionally biased region" description="Polar residues" evidence="1">
    <location>
        <begin position="258"/>
        <end position="267"/>
    </location>
</feature>
<name>A0ABW0LB96_9BURK</name>
<evidence type="ECO:0000313" key="6">
    <source>
        <dbReference type="Proteomes" id="UP001596050"/>
    </source>
</evidence>
<dbReference type="InterPro" id="IPR041624">
    <property type="entry name" value="RGI_lyase"/>
</dbReference>
<evidence type="ECO:0000256" key="2">
    <source>
        <dbReference type="SAM" id="SignalP"/>
    </source>
</evidence>
<evidence type="ECO:0000259" key="3">
    <source>
        <dbReference type="Pfam" id="PF18370"/>
    </source>
</evidence>
<comment type="caution">
    <text evidence="5">The sequence shown here is derived from an EMBL/GenBank/DDBJ whole genome shotgun (WGS) entry which is preliminary data.</text>
</comment>
<reference evidence="6" key="1">
    <citation type="journal article" date="2019" name="Int. J. Syst. Evol. Microbiol.">
        <title>The Global Catalogue of Microorganisms (GCM) 10K type strain sequencing project: providing services to taxonomists for standard genome sequencing and annotation.</title>
        <authorList>
            <consortium name="The Broad Institute Genomics Platform"/>
            <consortium name="The Broad Institute Genome Sequencing Center for Infectious Disease"/>
            <person name="Wu L."/>
            <person name="Ma J."/>
        </authorList>
    </citation>
    <scope>NUCLEOTIDE SEQUENCE [LARGE SCALE GENOMIC DNA]</scope>
    <source>
        <strain evidence="6">KACC 12649</strain>
    </source>
</reference>
<keyword evidence="2" id="KW-0732">Signal</keyword>
<dbReference type="InterPro" id="IPR013783">
    <property type="entry name" value="Ig-like_fold"/>
</dbReference>
<proteinExistence type="predicted"/>
<dbReference type="Gene3D" id="2.60.40.10">
    <property type="entry name" value="Immunoglobulins"/>
    <property type="match status" value="1"/>
</dbReference>
<feature type="signal peptide" evidence="2">
    <location>
        <begin position="1"/>
        <end position="26"/>
    </location>
</feature>
<protein>
    <submittedName>
        <fullName evidence="5">Rhamnogalacturonan lyase</fullName>
    </submittedName>
</protein>
<dbReference type="EMBL" id="JBHSMU010000018">
    <property type="protein sequence ID" value="MFC5462626.1"/>
    <property type="molecule type" value="Genomic_DNA"/>
</dbReference>
<dbReference type="Pfam" id="PF18370">
    <property type="entry name" value="RGI_lyase"/>
    <property type="match status" value="1"/>
</dbReference>
<feature type="region of interest" description="Disordered" evidence="1">
    <location>
        <begin position="303"/>
        <end position="327"/>
    </location>
</feature>
<keyword evidence="6" id="KW-1185">Reference proteome</keyword>
<dbReference type="GO" id="GO:0016829">
    <property type="term" value="F:lyase activity"/>
    <property type="evidence" value="ECO:0007669"/>
    <property type="project" value="UniProtKB-KW"/>
</dbReference>
<gene>
    <name evidence="5" type="ORF">ACFPN5_22705</name>
</gene>
<dbReference type="InterPro" id="IPR049366">
    <property type="entry name" value="RGL11_C"/>
</dbReference>
<dbReference type="PANTHER" id="PTHR43118">
    <property type="entry name" value="RHAMNOGALACTURONAN LYASE (EUROFUNG)"/>
    <property type="match status" value="1"/>
</dbReference>
<feature type="domain" description="Rhamnogalacturonan lyase family 11 C-terminal" evidence="4">
    <location>
        <begin position="122"/>
        <end position="648"/>
    </location>
</feature>
<keyword evidence="5" id="KW-0456">Lyase</keyword>
<dbReference type="SUPFAM" id="SSF69318">
    <property type="entry name" value="Integrin alpha N-terminal domain"/>
    <property type="match status" value="1"/>
</dbReference>
<feature type="chain" id="PRO_5047540073" evidence="2">
    <location>
        <begin position="27"/>
        <end position="663"/>
    </location>
</feature>
<dbReference type="CDD" id="cd10318">
    <property type="entry name" value="RGL11"/>
    <property type="match status" value="1"/>
</dbReference>
<accession>A0ABW0LB96</accession>
<organism evidence="5 6">
    <name type="scientific">Massilia niabensis</name>
    <dbReference type="NCBI Taxonomy" id="544910"/>
    <lineage>
        <taxon>Bacteria</taxon>
        <taxon>Pseudomonadati</taxon>
        <taxon>Pseudomonadota</taxon>
        <taxon>Betaproteobacteria</taxon>
        <taxon>Burkholderiales</taxon>
        <taxon>Oxalobacteraceae</taxon>
        <taxon>Telluria group</taxon>
        <taxon>Massilia</taxon>
    </lineage>
</organism>
<evidence type="ECO:0000256" key="1">
    <source>
        <dbReference type="SAM" id="MobiDB-lite"/>
    </source>
</evidence>
<dbReference type="Pfam" id="PF21348">
    <property type="entry name" value="RGL11_C"/>
    <property type="match status" value="1"/>
</dbReference>
<feature type="domain" description="Rhamnogalacturonan I lyase beta-sheet" evidence="3">
    <location>
        <begin position="33"/>
        <end position="118"/>
    </location>
</feature>
<sequence length="663" mass="72194">MNRFILSQRLALGAATLGLFAVSAAAATAAPRWMEALDRGAVAVPARDGGNLVSWRLLASDAPNTEFDVYRDGRKITARPLNGGTNLVDKDGTPASTYVVKTRARRKDIESSRPAAVWSEGYLNIPIQQPPGGVTPAGDSYTYVATEASVADLDGDGRYEIIQKWDPSNAKDNAFSGYTGEVYLDAYTLEGKRLWRINLGRNIRAGNHYTQFQVFDYDGDGRAELAVRTSDGTIDGAGRVLGDSNADWRETGGETPTGDRTGSTQKADGSMVATLQGRILKGPEFLTIFDGVSGKALASEPYWPARDPRTDAPSAAQMKETWGDSSANRSDRFLAGTAYLDGQRPSIVMARGYYARTTVAAWDWRDGKLTKRWVFDSAAPGMEAWGGQGNHQLGVADVDEDGKDEIVYGAMALDDNGKPLWNSDLRHGDAMHLGDLDPTRPGLEKFGAHEDVRRNGGIGAAMLDARTGKVLWSTPADKDTGRGVAADIDPRWAGAEAWASNGAALYTAQGKPIEGVRHPREASFLVWWDGDDLRELFDGNRITKWDWMAGRSNNLLEASGATHSNGTKNVPVVSADLFGDWREEVVWHTLDQKSLRIYTTPYPTPRRLVTLMHDAQYRVAIAWQNTAYNQPPHPSFYLGDGMKAPAAPNIVVRKAPAVSADKR</sequence>
<feature type="region of interest" description="Disordered" evidence="1">
    <location>
        <begin position="236"/>
        <end position="268"/>
    </location>
</feature>
<dbReference type="Proteomes" id="UP001596050">
    <property type="component" value="Unassembled WGS sequence"/>
</dbReference>
<dbReference type="InterPro" id="IPR028994">
    <property type="entry name" value="Integrin_alpha_N"/>
</dbReference>